<name>A0A1I7YMW1_9BILA</name>
<keyword evidence="1" id="KW-1133">Transmembrane helix</keyword>
<protein>
    <submittedName>
        <fullName evidence="3">Cobalamin biosynthesis protein</fullName>
    </submittedName>
</protein>
<dbReference type="Proteomes" id="UP000095287">
    <property type="component" value="Unplaced"/>
</dbReference>
<organism evidence="2 3">
    <name type="scientific">Steinernema glaseri</name>
    <dbReference type="NCBI Taxonomy" id="37863"/>
    <lineage>
        <taxon>Eukaryota</taxon>
        <taxon>Metazoa</taxon>
        <taxon>Ecdysozoa</taxon>
        <taxon>Nematoda</taxon>
        <taxon>Chromadorea</taxon>
        <taxon>Rhabditida</taxon>
        <taxon>Tylenchina</taxon>
        <taxon>Panagrolaimomorpha</taxon>
        <taxon>Strongyloidoidea</taxon>
        <taxon>Steinernematidae</taxon>
        <taxon>Steinernema</taxon>
    </lineage>
</organism>
<accession>A0A1I7YMW1</accession>
<evidence type="ECO:0000313" key="3">
    <source>
        <dbReference type="WBParaSite" id="L893_g18025.t1"/>
    </source>
</evidence>
<feature type="transmembrane region" description="Helical" evidence="1">
    <location>
        <begin position="53"/>
        <end position="79"/>
    </location>
</feature>
<evidence type="ECO:0000256" key="1">
    <source>
        <dbReference type="SAM" id="Phobius"/>
    </source>
</evidence>
<keyword evidence="1" id="KW-0472">Membrane</keyword>
<reference evidence="3" key="1">
    <citation type="submission" date="2016-11" db="UniProtKB">
        <authorList>
            <consortium name="WormBaseParasite"/>
        </authorList>
    </citation>
    <scope>IDENTIFICATION</scope>
</reference>
<evidence type="ECO:0000313" key="2">
    <source>
        <dbReference type="Proteomes" id="UP000095287"/>
    </source>
</evidence>
<keyword evidence="1" id="KW-0812">Transmembrane</keyword>
<proteinExistence type="predicted"/>
<keyword evidence="2" id="KW-1185">Reference proteome</keyword>
<dbReference type="WBParaSite" id="L893_g18025.t1">
    <property type="protein sequence ID" value="L893_g18025.t1"/>
    <property type="gene ID" value="L893_g18025"/>
</dbReference>
<sequence>METARLVAARLRQGVDPARVALNVDRGPFLHEGSSVLPGDPGLRGAVRDHLGVFLPAVVTTVAVLAPELSLLLVAITIVEAWQM</sequence>
<dbReference type="AlphaFoldDB" id="A0A1I7YMW1"/>